<dbReference type="InterPro" id="IPR036390">
    <property type="entry name" value="WH_DNA-bd_sf"/>
</dbReference>
<keyword evidence="2" id="KW-0805">Transcription regulation</keyword>
<dbReference type="InterPro" id="IPR000847">
    <property type="entry name" value="LysR_HTH_N"/>
</dbReference>
<comment type="caution">
    <text evidence="6">The sequence shown here is derived from an EMBL/GenBank/DDBJ whole genome shotgun (WGS) entry which is preliminary data.</text>
</comment>
<dbReference type="SUPFAM" id="SSF46785">
    <property type="entry name" value="Winged helix' DNA-binding domain"/>
    <property type="match status" value="1"/>
</dbReference>
<evidence type="ECO:0000313" key="6">
    <source>
        <dbReference type="EMBL" id="MFC2969506.1"/>
    </source>
</evidence>
<dbReference type="PANTHER" id="PTHR30346:SF0">
    <property type="entry name" value="HCA OPERON TRANSCRIPTIONAL ACTIVATOR HCAR"/>
    <property type="match status" value="1"/>
</dbReference>
<dbReference type="InterPro" id="IPR005119">
    <property type="entry name" value="LysR_subst-bd"/>
</dbReference>
<dbReference type="PANTHER" id="PTHR30346">
    <property type="entry name" value="TRANSCRIPTIONAL DUAL REGULATOR HCAR-RELATED"/>
    <property type="match status" value="1"/>
</dbReference>
<sequence length="297" mass="32935">MAITFRQLRYFLALAEELHFGRAAEKLHISQPPLSASLKQLEQSLGFPLMERSNRMVRLTPAGVVFADHARRILGQLTAAEAIAAQTAKGVAGKVTVAFVPSMLFRRLPRALKAFQETHPDIELILQEMNTTRQIDGILGRQVDVGFVHAVPLPDEIAQHTLETERLMCCVPRDHRLAGRSRVKLSDLAGERVLVFSREFAAHFHDRIAGLLHAAGIDPYPHYRIQHWFTVVALVGQGMGVSLVPKSLSNSAFANVTYIEIEEREAEHQVSLIWHDAAPAEAARVFVQFIVSGGAAF</sequence>
<evidence type="ECO:0000256" key="1">
    <source>
        <dbReference type="ARBA" id="ARBA00009437"/>
    </source>
</evidence>
<keyword evidence="3" id="KW-0238">DNA-binding</keyword>
<dbReference type="EMBL" id="JBHRSK010000013">
    <property type="protein sequence ID" value="MFC2969506.1"/>
    <property type="molecule type" value="Genomic_DNA"/>
</dbReference>
<dbReference type="Proteomes" id="UP001595443">
    <property type="component" value="Unassembled WGS sequence"/>
</dbReference>
<dbReference type="RefSeq" id="WP_377834215.1">
    <property type="nucleotide sequence ID" value="NZ_JBHRSK010000013.1"/>
</dbReference>
<evidence type="ECO:0000313" key="7">
    <source>
        <dbReference type="Proteomes" id="UP001595443"/>
    </source>
</evidence>
<comment type="similarity">
    <text evidence="1">Belongs to the LysR transcriptional regulatory family.</text>
</comment>
<evidence type="ECO:0000256" key="4">
    <source>
        <dbReference type="ARBA" id="ARBA00023163"/>
    </source>
</evidence>
<evidence type="ECO:0000256" key="3">
    <source>
        <dbReference type="ARBA" id="ARBA00023125"/>
    </source>
</evidence>
<organism evidence="6 7">
    <name type="scientific">Acidimangrovimonas pyrenivorans</name>
    <dbReference type="NCBI Taxonomy" id="2030798"/>
    <lineage>
        <taxon>Bacteria</taxon>
        <taxon>Pseudomonadati</taxon>
        <taxon>Pseudomonadota</taxon>
        <taxon>Alphaproteobacteria</taxon>
        <taxon>Rhodobacterales</taxon>
        <taxon>Paracoccaceae</taxon>
        <taxon>Acidimangrovimonas</taxon>
    </lineage>
</organism>
<proteinExistence type="inferred from homology"/>
<dbReference type="Pfam" id="PF00126">
    <property type="entry name" value="HTH_1"/>
    <property type="match status" value="1"/>
</dbReference>
<dbReference type="InterPro" id="IPR036388">
    <property type="entry name" value="WH-like_DNA-bd_sf"/>
</dbReference>
<keyword evidence="4" id="KW-0804">Transcription</keyword>
<feature type="domain" description="HTH lysR-type" evidence="5">
    <location>
        <begin position="3"/>
        <end position="60"/>
    </location>
</feature>
<keyword evidence="7" id="KW-1185">Reference proteome</keyword>
<dbReference type="Gene3D" id="3.40.190.10">
    <property type="entry name" value="Periplasmic binding protein-like II"/>
    <property type="match status" value="2"/>
</dbReference>
<dbReference type="PROSITE" id="PS50931">
    <property type="entry name" value="HTH_LYSR"/>
    <property type="match status" value="1"/>
</dbReference>
<evidence type="ECO:0000259" key="5">
    <source>
        <dbReference type="PROSITE" id="PS50931"/>
    </source>
</evidence>
<evidence type="ECO:0000256" key="2">
    <source>
        <dbReference type="ARBA" id="ARBA00023015"/>
    </source>
</evidence>
<dbReference type="Gene3D" id="1.10.10.10">
    <property type="entry name" value="Winged helix-like DNA-binding domain superfamily/Winged helix DNA-binding domain"/>
    <property type="match status" value="1"/>
</dbReference>
<name>A0ABV7AKX3_9RHOB</name>
<reference evidence="7" key="1">
    <citation type="journal article" date="2019" name="Int. J. Syst. Evol. Microbiol.">
        <title>The Global Catalogue of Microorganisms (GCM) 10K type strain sequencing project: providing services to taxonomists for standard genome sequencing and annotation.</title>
        <authorList>
            <consortium name="The Broad Institute Genomics Platform"/>
            <consortium name="The Broad Institute Genome Sequencing Center for Infectious Disease"/>
            <person name="Wu L."/>
            <person name="Ma J."/>
        </authorList>
    </citation>
    <scope>NUCLEOTIDE SEQUENCE [LARGE SCALE GENOMIC DNA]</scope>
    <source>
        <strain evidence="7">KCTC 62192</strain>
    </source>
</reference>
<dbReference type="Pfam" id="PF03466">
    <property type="entry name" value="LysR_substrate"/>
    <property type="match status" value="1"/>
</dbReference>
<accession>A0ABV7AKX3</accession>
<gene>
    <name evidence="6" type="ORF">ACFOES_15500</name>
</gene>
<dbReference type="PRINTS" id="PR00039">
    <property type="entry name" value="HTHLYSR"/>
</dbReference>
<protein>
    <submittedName>
        <fullName evidence="6">LysR substrate-binding domain-containing protein</fullName>
    </submittedName>
</protein>
<dbReference type="SUPFAM" id="SSF53850">
    <property type="entry name" value="Periplasmic binding protein-like II"/>
    <property type="match status" value="1"/>
</dbReference>